<dbReference type="PATRIC" id="fig|1433126.3.peg.916"/>
<dbReference type="Pfam" id="PF00814">
    <property type="entry name" value="TsaD"/>
    <property type="match status" value="1"/>
</dbReference>
<dbReference type="InterPro" id="IPR022496">
    <property type="entry name" value="T6A_TsaB"/>
</dbReference>
<reference evidence="2 3" key="1">
    <citation type="journal article" date="2015" name="Genome Announc.">
        <title>Complete Genome Sequence of the Novel Leech Symbiont Mucinivorans hirudinis M3T.</title>
        <authorList>
            <person name="Nelson M.C."/>
            <person name="Bomar L."/>
            <person name="Graf J."/>
        </authorList>
    </citation>
    <scope>NUCLEOTIDE SEQUENCE [LARGE SCALE GENOMIC DNA]</scope>
    <source>
        <strain evidence="3">M3</strain>
    </source>
</reference>
<dbReference type="eggNOG" id="COG1214">
    <property type="taxonomic scope" value="Bacteria"/>
</dbReference>
<name>A0A060R796_9BACT</name>
<keyword evidence="3" id="KW-1185">Reference proteome</keyword>
<dbReference type="InterPro" id="IPR000905">
    <property type="entry name" value="Gcp-like_dom"/>
</dbReference>
<dbReference type="AlphaFoldDB" id="A0A060R796"/>
<dbReference type="GO" id="GO:0005829">
    <property type="term" value="C:cytosol"/>
    <property type="evidence" value="ECO:0007669"/>
    <property type="project" value="TreeGrafter"/>
</dbReference>
<gene>
    <name evidence="2" type="ORF">BN938_0918</name>
</gene>
<evidence type="ECO:0000313" key="3">
    <source>
        <dbReference type="Proteomes" id="UP000027616"/>
    </source>
</evidence>
<dbReference type="CDD" id="cd24032">
    <property type="entry name" value="ASKHA_NBD_TsaB"/>
    <property type="match status" value="1"/>
</dbReference>
<dbReference type="EMBL" id="HG934468">
    <property type="protein sequence ID" value="CDN31017.1"/>
    <property type="molecule type" value="Genomic_DNA"/>
</dbReference>
<dbReference type="NCBIfam" id="TIGR03725">
    <property type="entry name" value="T6A_YeaZ"/>
    <property type="match status" value="1"/>
</dbReference>
<dbReference type="STRING" id="1433126.BN938_0918"/>
<sequence length="232" mass="25436">MALILSIESATEVCSVALGKDGELLSLRESTLGRNHANNLALYVQEILDENDLYADELDAVAVSGGPGSYTGLRIGTAMAKSICYSLEKPMIAVGSLTALAEIALEEFEAEIIEINNPHNATLCPMIDARRMEVYTQLFDMKLYKQSEIEAKIIDGSSFKGIENLVIFGDGAAKCTEILCVEHQFISVHSSARGMVRIAEGMFNSSNFVDVAYYEPYYLKDFVATTPKRKVL</sequence>
<proteinExistence type="predicted"/>
<dbReference type="InterPro" id="IPR043129">
    <property type="entry name" value="ATPase_NBD"/>
</dbReference>
<feature type="domain" description="Gcp-like" evidence="1">
    <location>
        <begin position="33"/>
        <end position="138"/>
    </location>
</feature>
<dbReference type="KEGG" id="rbc:BN938_0918"/>
<dbReference type="Proteomes" id="UP000027616">
    <property type="component" value="Chromosome I"/>
</dbReference>
<dbReference type="Gene3D" id="3.30.420.40">
    <property type="match status" value="2"/>
</dbReference>
<dbReference type="SUPFAM" id="SSF53067">
    <property type="entry name" value="Actin-like ATPase domain"/>
    <property type="match status" value="2"/>
</dbReference>
<organism evidence="2 3">
    <name type="scientific">Mucinivorans hirudinis</name>
    <dbReference type="NCBI Taxonomy" id="1433126"/>
    <lineage>
        <taxon>Bacteria</taxon>
        <taxon>Pseudomonadati</taxon>
        <taxon>Bacteroidota</taxon>
        <taxon>Bacteroidia</taxon>
        <taxon>Bacteroidales</taxon>
        <taxon>Rikenellaceae</taxon>
        <taxon>Mucinivorans</taxon>
    </lineage>
</organism>
<dbReference type="PANTHER" id="PTHR11735">
    <property type="entry name" value="TRNA N6-ADENOSINE THREONYLCARBAMOYLTRANSFERASE"/>
    <property type="match status" value="1"/>
</dbReference>
<dbReference type="PANTHER" id="PTHR11735:SF11">
    <property type="entry name" value="TRNA THREONYLCARBAMOYLADENOSINE BIOSYNTHESIS PROTEIN TSAB"/>
    <property type="match status" value="1"/>
</dbReference>
<evidence type="ECO:0000313" key="2">
    <source>
        <dbReference type="EMBL" id="CDN31017.1"/>
    </source>
</evidence>
<dbReference type="GO" id="GO:0002949">
    <property type="term" value="P:tRNA threonylcarbamoyladenosine modification"/>
    <property type="evidence" value="ECO:0007669"/>
    <property type="project" value="InterPro"/>
</dbReference>
<dbReference type="HOGENOM" id="CLU_064886_1_0_10"/>
<accession>A0A060R796</accession>
<protein>
    <submittedName>
        <fullName evidence="2">TsaB protein</fullName>
    </submittedName>
</protein>
<dbReference type="OrthoDB" id="9784166at2"/>
<evidence type="ECO:0000259" key="1">
    <source>
        <dbReference type="Pfam" id="PF00814"/>
    </source>
</evidence>